<sequence length="71" mass="8244">MEPFITREKNPGPEREKSIKVKVRPVQLFTFDWPVVELVFKDSSRIRLLPGKQGPNLKFLLPYEEQFNAGG</sequence>
<evidence type="ECO:0000313" key="3">
    <source>
        <dbReference type="Proteomes" id="UP000030765"/>
    </source>
</evidence>
<keyword evidence="3" id="KW-1185">Reference proteome</keyword>
<reference evidence="1 3" key="1">
    <citation type="journal article" date="2014" name="BMC Genomics">
        <title>Genome sequence of Anopheles sinensis provides insight into genetics basis of mosquito competence for malaria parasites.</title>
        <authorList>
            <person name="Zhou D."/>
            <person name="Zhang D."/>
            <person name="Ding G."/>
            <person name="Shi L."/>
            <person name="Hou Q."/>
            <person name="Ye Y."/>
            <person name="Xu Y."/>
            <person name="Zhou H."/>
            <person name="Xiong C."/>
            <person name="Li S."/>
            <person name="Yu J."/>
            <person name="Hong S."/>
            <person name="Yu X."/>
            <person name="Zou P."/>
            <person name="Chen C."/>
            <person name="Chang X."/>
            <person name="Wang W."/>
            <person name="Lv Y."/>
            <person name="Sun Y."/>
            <person name="Ma L."/>
            <person name="Shen B."/>
            <person name="Zhu C."/>
        </authorList>
    </citation>
    <scope>NUCLEOTIDE SEQUENCE [LARGE SCALE GENOMIC DNA]</scope>
</reference>
<dbReference type="EMBL" id="KE525331">
    <property type="protein sequence ID" value="KFB47326.1"/>
    <property type="molecule type" value="Genomic_DNA"/>
</dbReference>
<gene>
    <name evidence="1" type="ORF">ZHAS_00015604</name>
</gene>
<organism evidence="1">
    <name type="scientific">Anopheles sinensis</name>
    <name type="common">Mosquito</name>
    <dbReference type="NCBI Taxonomy" id="74873"/>
    <lineage>
        <taxon>Eukaryota</taxon>
        <taxon>Metazoa</taxon>
        <taxon>Ecdysozoa</taxon>
        <taxon>Arthropoda</taxon>
        <taxon>Hexapoda</taxon>
        <taxon>Insecta</taxon>
        <taxon>Pterygota</taxon>
        <taxon>Neoptera</taxon>
        <taxon>Endopterygota</taxon>
        <taxon>Diptera</taxon>
        <taxon>Nematocera</taxon>
        <taxon>Culicoidea</taxon>
        <taxon>Culicidae</taxon>
        <taxon>Anophelinae</taxon>
        <taxon>Anopheles</taxon>
    </lineage>
</organism>
<accession>A0A084WAT2</accession>
<dbReference type="AlphaFoldDB" id="A0A084WAT2"/>
<dbReference type="VEuPathDB" id="VectorBase:ASIC015604"/>
<protein>
    <submittedName>
        <fullName evidence="1 2">Sodium:proton antiporter</fullName>
    </submittedName>
</protein>
<dbReference type="Proteomes" id="UP000030765">
    <property type="component" value="Unassembled WGS sequence"/>
</dbReference>
<reference evidence="2" key="2">
    <citation type="submission" date="2020-05" db="UniProtKB">
        <authorList>
            <consortium name="EnsemblMetazoa"/>
        </authorList>
    </citation>
    <scope>IDENTIFICATION</scope>
</reference>
<evidence type="ECO:0000313" key="1">
    <source>
        <dbReference type="EMBL" id="KFB47326.1"/>
    </source>
</evidence>
<dbReference type="EnsemblMetazoa" id="ASIC015604-RA">
    <property type="protein sequence ID" value="ASIC015604-PA"/>
    <property type="gene ID" value="ASIC015604"/>
</dbReference>
<proteinExistence type="predicted"/>
<name>A0A084WAT2_ANOSI</name>
<dbReference type="EMBL" id="ATLV01022264">
    <property type="status" value="NOT_ANNOTATED_CDS"/>
    <property type="molecule type" value="Genomic_DNA"/>
</dbReference>
<evidence type="ECO:0000313" key="2">
    <source>
        <dbReference type="EnsemblMetazoa" id="ASIC015604-PA"/>
    </source>
</evidence>